<keyword evidence="1" id="KW-0472">Membrane</keyword>
<gene>
    <name evidence="2" type="ORF">C0Z19_05135</name>
</gene>
<keyword evidence="3" id="KW-1185">Reference proteome</keyword>
<reference evidence="2 3" key="1">
    <citation type="submission" date="2018-01" db="EMBL/GenBank/DDBJ databases">
        <title>Whole genome analyses suggest that Burkholderia sensu lato contains two further novel genera in the rhizoxinica-symbiotica group Mycetohabitans gen. nov., and Trinickia gen. nov.: implications for the evolution of diazotrophy and nodulation in the Burkholderiaceae.</title>
        <authorList>
            <person name="Estrada-de los Santos P."/>
            <person name="Palmer M."/>
            <person name="Chavez-Ramirez B."/>
            <person name="Beukes C."/>
            <person name="Steenkamp E.T."/>
            <person name="Hirsch A.M."/>
            <person name="Manyaka P."/>
            <person name="Maluk M."/>
            <person name="Lafos M."/>
            <person name="Crook M."/>
            <person name="Gross E."/>
            <person name="Simon M.F."/>
            <person name="Bueno dos Reis Junior F."/>
            <person name="Poole P.S."/>
            <person name="Venter S.N."/>
            <person name="James E.K."/>
        </authorList>
    </citation>
    <scope>NUCLEOTIDE SEQUENCE [LARGE SCALE GENOMIC DNA]</scope>
    <source>
        <strain evidence="2 3">GP25-8</strain>
    </source>
</reference>
<keyword evidence="1" id="KW-0812">Transmembrane</keyword>
<proteinExistence type="predicted"/>
<accession>A0A2N7WCK0</accession>
<feature type="transmembrane region" description="Helical" evidence="1">
    <location>
        <begin position="166"/>
        <end position="186"/>
    </location>
</feature>
<organism evidence="2 3">
    <name type="scientific">Trinickia soli</name>
    <dbReference type="NCBI Taxonomy" id="380675"/>
    <lineage>
        <taxon>Bacteria</taxon>
        <taxon>Pseudomonadati</taxon>
        <taxon>Pseudomonadota</taxon>
        <taxon>Betaproteobacteria</taxon>
        <taxon>Burkholderiales</taxon>
        <taxon>Burkholderiaceae</taxon>
        <taxon>Trinickia</taxon>
    </lineage>
</organism>
<dbReference type="Proteomes" id="UP000235347">
    <property type="component" value="Unassembled WGS sequence"/>
</dbReference>
<comment type="caution">
    <text evidence="2">The sequence shown here is derived from an EMBL/GenBank/DDBJ whole genome shotgun (WGS) entry which is preliminary data.</text>
</comment>
<name>A0A2N7WCK0_9BURK</name>
<dbReference type="EMBL" id="PNYB01000003">
    <property type="protein sequence ID" value="PMS27138.1"/>
    <property type="molecule type" value="Genomic_DNA"/>
</dbReference>
<evidence type="ECO:0000313" key="2">
    <source>
        <dbReference type="EMBL" id="PMS27138.1"/>
    </source>
</evidence>
<dbReference type="RefSeq" id="WP_146011997.1">
    <property type="nucleotide sequence ID" value="NZ_CADIKD010000001.1"/>
</dbReference>
<evidence type="ECO:0000256" key="1">
    <source>
        <dbReference type="SAM" id="Phobius"/>
    </source>
</evidence>
<dbReference type="AlphaFoldDB" id="A0A2N7WCK0"/>
<protein>
    <submittedName>
        <fullName evidence="2">Uncharacterized protein</fullName>
    </submittedName>
</protein>
<evidence type="ECO:0000313" key="3">
    <source>
        <dbReference type="Proteomes" id="UP000235347"/>
    </source>
</evidence>
<keyword evidence="1" id="KW-1133">Transmembrane helix</keyword>
<sequence>MTCFEKKHISWFIAFKILLIGKAPAIGRYPQWKSTVLVCAIAVPIGLGPVSWKQIATVSGGVPPQVPLIRATGTFVQVTRGQASYVSLVTDDGHAYNMERGTTLRHDIDMLQGDPAPRVYVEGFLREDGRGYFWPTLIKAPDGRLLLTPERSMLKLRSMIKSMRRLSIFFAVLTAAIWIISIYFLFEVKRNLSVEV</sequence>